<dbReference type="InterPro" id="IPR052157">
    <property type="entry name" value="BCAA_transport_permease"/>
</dbReference>
<proteinExistence type="inferred from homology"/>
<evidence type="ECO:0000256" key="3">
    <source>
        <dbReference type="ARBA" id="ARBA00022475"/>
    </source>
</evidence>
<accession>A0A4R3M2N8</accession>
<feature type="transmembrane region" description="Helical" evidence="9">
    <location>
        <begin position="134"/>
        <end position="163"/>
    </location>
</feature>
<evidence type="ECO:0000313" key="10">
    <source>
        <dbReference type="EMBL" id="TCT05507.1"/>
    </source>
</evidence>
<dbReference type="PANTHER" id="PTHR11795:SF445">
    <property type="entry name" value="AMINO ACID ABC TRANSPORTER PERMEASE PROTEIN"/>
    <property type="match status" value="1"/>
</dbReference>
<keyword evidence="5" id="KW-0029">Amino-acid transport</keyword>
<gene>
    <name evidence="10" type="ORF">EDC64_10464</name>
</gene>
<dbReference type="PANTHER" id="PTHR11795">
    <property type="entry name" value="BRANCHED-CHAIN AMINO ACID TRANSPORT SYSTEM PERMEASE PROTEIN LIVH"/>
    <property type="match status" value="1"/>
</dbReference>
<dbReference type="OrthoDB" id="9779023at2"/>
<feature type="transmembrane region" description="Helical" evidence="9">
    <location>
        <begin position="96"/>
        <end position="114"/>
    </location>
</feature>
<feature type="transmembrane region" description="Helical" evidence="9">
    <location>
        <begin position="64"/>
        <end position="84"/>
    </location>
</feature>
<dbReference type="GO" id="GO:0006865">
    <property type="term" value="P:amino acid transport"/>
    <property type="evidence" value="ECO:0007669"/>
    <property type="project" value="UniProtKB-KW"/>
</dbReference>
<sequence length="294" mass="30404">MIYDQFLQTLLGGLAIGCIYSLIALGISMIVRATDILHFAQGEVMMVGAMTGFSSGVWAGNAPLLALIGGTFGGGLMAVAVELGVYRPLRARRVPLINVVIATIGVSIVLQNVARLVWGSEPLAYPALFETRGLVISGFTVSPQLATIVVLSVLIMAALAVFFRYSRAGIAMQAAAQDPDAARLMGISVERATVNTFAVSGMMAGAAGVLLGSLFFASFNMGFITGIKAFVAAVLGGLGSVPGAMVGGLLFGVIETFSAMFISTSYKDAVGMVVLILILLVAPMGLFGRAGRQV</sequence>
<evidence type="ECO:0000256" key="5">
    <source>
        <dbReference type="ARBA" id="ARBA00022970"/>
    </source>
</evidence>
<keyword evidence="2" id="KW-0813">Transport</keyword>
<comment type="caution">
    <text evidence="10">The sequence shown here is derived from an EMBL/GenBank/DDBJ whole genome shotgun (WGS) entry which is preliminary data.</text>
</comment>
<feature type="transmembrane region" description="Helical" evidence="9">
    <location>
        <begin position="6"/>
        <end position="27"/>
    </location>
</feature>
<keyword evidence="7 9" id="KW-0472">Membrane</keyword>
<feature type="transmembrane region" description="Helical" evidence="9">
    <location>
        <begin position="192"/>
        <end position="217"/>
    </location>
</feature>
<dbReference type="Proteomes" id="UP000294664">
    <property type="component" value="Unassembled WGS sequence"/>
</dbReference>
<evidence type="ECO:0000256" key="7">
    <source>
        <dbReference type="ARBA" id="ARBA00023136"/>
    </source>
</evidence>
<protein>
    <submittedName>
        <fullName evidence="10">Amino acid/amide ABC transporter membrane protein 1 (HAAT family)</fullName>
    </submittedName>
</protein>
<reference evidence="10 11" key="1">
    <citation type="submission" date="2019-03" db="EMBL/GenBank/DDBJ databases">
        <title>Genomic Encyclopedia of Type Strains, Phase IV (KMG-IV): sequencing the most valuable type-strain genomes for metagenomic binning, comparative biology and taxonomic classification.</title>
        <authorList>
            <person name="Goeker M."/>
        </authorList>
    </citation>
    <scope>NUCLEOTIDE SEQUENCE [LARGE SCALE GENOMIC DNA]</scope>
    <source>
        <strain evidence="10 11">DSM 9035</strain>
    </source>
</reference>
<evidence type="ECO:0000256" key="9">
    <source>
        <dbReference type="SAM" id="Phobius"/>
    </source>
</evidence>
<dbReference type="EMBL" id="SMAI01000004">
    <property type="protein sequence ID" value="TCT05507.1"/>
    <property type="molecule type" value="Genomic_DNA"/>
</dbReference>
<evidence type="ECO:0000256" key="8">
    <source>
        <dbReference type="ARBA" id="ARBA00037998"/>
    </source>
</evidence>
<dbReference type="CDD" id="cd06582">
    <property type="entry name" value="TM_PBP1_LivH_like"/>
    <property type="match status" value="1"/>
</dbReference>
<feature type="transmembrane region" description="Helical" evidence="9">
    <location>
        <begin position="229"/>
        <end position="257"/>
    </location>
</feature>
<keyword evidence="11" id="KW-1185">Reference proteome</keyword>
<evidence type="ECO:0000256" key="1">
    <source>
        <dbReference type="ARBA" id="ARBA00004651"/>
    </source>
</evidence>
<name>A0A4R3M2N8_9HYPH</name>
<evidence type="ECO:0000256" key="4">
    <source>
        <dbReference type="ARBA" id="ARBA00022692"/>
    </source>
</evidence>
<comment type="subcellular location">
    <subcellularLocation>
        <location evidence="1">Cell membrane</location>
        <topology evidence="1">Multi-pass membrane protein</topology>
    </subcellularLocation>
</comment>
<feature type="transmembrane region" description="Helical" evidence="9">
    <location>
        <begin position="269"/>
        <end position="288"/>
    </location>
</feature>
<keyword evidence="4 9" id="KW-0812">Transmembrane</keyword>
<comment type="similarity">
    <text evidence="8">Belongs to the binding-protein-dependent transport system permease family. LivHM subfamily.</text>
</comment>
<dbReference type="InterPro" id="IPR001851">
    <property type="entry name" value="ABC_transp_permease"/>
</dbReference>
<evidence type="ECO:0000313" key="11">
    <source>
        <dbReference type="Proteomes" id="UP000294664"/>
    </source>
</evidence>
<dbReference type="RefSeq" id="WP_132030859.1">
    <property type="nucleotide sequence ID" value="NZ_SMAI01000004.1"/>
</dbReference>
<keyword evidence="6 9" id="KW-1133">Transmembrane helix</keyword>
<organism evidence="10 11">
    <name type="scientific">Aquabacter spiritensis</name>
    <dbReference type="NCBI Taxonomy" id="933073"/>
    <lineage>
        <taxon>Bacteria</taxon>
        <taxon>Pseudomonadati</taxon>
        <taxon>Pseudomonadota</taxon>
        <taxon>Alphaproteobacteria</taxon>
        <taxon>Hyphomicrobiales</taxon>
        <taxon>Xanthobacteraceae</taxon>
        <taxon>Aquabacter</taxon>
    </lineage>
</organism>
<evidence type="ECO:0000256" key="2">
    <source>
        <dbReference type="ARBA" id="ARBA00022448"/>
    </source>
</evidence>
<keyword evidence="3" id="KW-1003">Cell membrane</keyword>
<dbReference type="Pfam" id="PF02653">
    <property type="entry name" value="BPD_transp_2"/>
    <property type="match status" value="1"/>
</dbReference>
<evidence type="ECO:0000256" key="6">
    <source>
        <dbReference type="ARBA" id="ARBA00022989"/>
    </source>
</evidence>
<dbReference type="GO" id="GO:0022857">
    <property type="term" value="F:transmembrane transporter activity"/>
    <property type="evidence" value="ECO:0007669"/>
    <property type="project" value="InterPro"/>
</dbReference>
<dbReference type="AlphaFoldDB" id="A0A4R3M2N8"/>
<dbReference type="GO" id="GO:0005886">
    <property type="term" value="C:plasma membrane"/>
    <property type="evidence" value="ECO:0007669"/>
    <property type="project" value="UniProtKB-SubCell"/>
</dbReference>